<feature type="domain" description="Phosphatidic acid phosphatase type 2/haloperoxidase" evidence="2">
    <location>
        <begin position="97"/>
        <end position="209"/>
    </location>
</feature>
<dbReference type="CDD" id="cd03392">
    <property type="entry name" value="PAP2_like_2"/>
    <property type="match status" value="1"/>
</dbReference>
<name>A0A6A8F7M5_STAAU</name>
<protein>
    <submittedName>
        <fullName evidence="3">Phosphatase PAP2 family protein</fullName>
    </submittedName>
</protein>
<dbReference type="PANTHER" id="PTHR14969:SF13">
    <property type="entry name" value="AT30094P"/>
    <property type="match status" value="1"/>
</dbReference>
<accession>A0A6A8F7M5</accession>
<feature type="transmembrane region" description="Helical" evidence="1">
    <location>
        <begin position="72"/>
        <end position="90"/>
    </location>
</feature>
<gene>
    <name evidence="3" type="ORF">GJH15_00055</name>
</gene>
<dbReference type="EMBL" id="WJTQ01000001">
    <property type="protein sequence ID" value="MRM24449.1"/>
    <property type="molecule type" value="Genomic_DNA"/>
</dbReference>
<proteinExistence type="predicted"/>
<dbReference type="SMART" id="SM00014">
    <property type="entry name" value="acidPPc"/>
    <property type="match status" value="1"/>
</dbReference>
<dbReference type="SUPFAM" id="SSF48317">
    <property type="entry name" value="Acid phosphatase/Vanadium-dependent haloperoxidase"/>
    <property type="match status" value="1"/>
</dbReference>
<evidence type="ECO:0000259" key="2">
    <source>
        <dbReference type="SMART" id="SM00014"/>
    </source>
</evidence>
<feature type="transmembrane region" description="Helical" evidence="1">
    <location>
        <begin position="135"/>
        <end position="155"/>
    </location>
</feature>
<dbReference type="Gene3D" id="1.20.144.10">
    <property type="entry name" value="Phosphatidic acid phosphatase type 2/haloperoxidase"/>
    <property type="match status" value="1"/>
</dbReference>
<dbReference type="InterPro" id="IPR036938">
    <property type="entry name" value="PAP2/HPO_sf"/>
</dbReference>
<dbReference type="Pfam" id="PF01569">
    <property type="entry name" value="PAP2"/>
    <property type="match status" value="1"/>
</dbReference>
<keyword evidence="1" id="KW-1133">Transmembrane helix</keyword>
<dbReference type="RefSeq" id="WP_153908628.1">
    <property type="nucleotide sequence ID" value="NZ_WJTQ01000001.1"/>
</dbReference>
<keyword evidence="1" id="KW-0472">Membrane</keyword>
<evidence type="ECO:0000256" key="1">
    <source>
        <dbReference type="SAM" id="Phobius"/>
    </source>
</evidence>
<dbReference type="InterPro" id="IPR000326">
    <property type="entry name" value="PAP2/HPO"/>
</dbReference>
<feature type="transmembrane region" description="Helical" evidence="1">
    <location>
        <begin position="12"/>
        <end position="34"/>
    </location>
</feature>
<keyword evidence="1" id="KW-0812">Transmembrane</keyword>
<evidence type="ECO:0000313" key="3">
    <source>
        <dbReference type="EMBL" id="MRM24449.1"/>
    </source>
</evidence>
<feature type="transmembrane region" description="Helical" evidence="1">
    <location>
        <begin position="194"/>
        <end position="216"/>
    </location>
</feature>
<dbReference type="PANTHER" id="PTHR14969">
    <property type="entry name" value="SPHINGOSINE-1-PHOSPHATE PHOSPHOHYDROLASE"/>
    <property type="match status" value="1"/>
</dbReference>
<reference evidence="3" key="1">
    <citation type="submission" date="2019-11" db="EMBL/GenBank/DDBJ databases">
        <title>Whole genome sequence profiling of antibiotic resistant Staphylococcus aureus isolates from livestock and farm attendants in Ghana.</title>
        <authorList>
            <person name="Egyir B."/>
            <person name="Hadjirin N.F."/>
            <person name="Gupta S."/>
            <person name="Owusu F."/>
            <person name="Agbodzi B."/>
            <person name="Adogla-Bessa T."/>
            <person name="Addo K."/>
            <person name="Stegger M."/>
            <person name="Larsen A.R."/>
            <person name="Holmes M.A."/>
        </authorList>
    </citation>
    <scope>NUCLEOTIDE SEQUENCE</scope>
    <source>
        <strain evidence="3">GHA/LAMRSA/2016/19</strain>
    </source>
</reference>
<feature type="transmembrane region" description="Helical" evidence="1">
    <location>
        <begin position="162"/>
        <end position="182"/>
    </location>
</feature>
<organism evidence="3">
    <name type="scientific">Staphylococcus aureus</name>
    <dbReference type="NCBI Taxonomy" id="1280"/>
    <lineage>
        <taxon>Bacteria</taxon>
        <taxon>Bacillati</taxon>
        <taxon>Bacillota</taxon>
        <taxon>Bacilli</taxon>
        <taxon>Bacillales</taxon>
        <taxon>Staphylococcaceae</taxon>
        <taxon>Staphylococcus</taxon>
    </lineage>
</organism>
<sequence>MRRQMLALKTRSILTITTIIMIGLITFVLFQFTLLKELDNIIFNWFKSNFGNPQLNFQGGLLNDYLTVVAKYGDVATCLFVAIIIGIILLSKKSYLLGMWVILTVGSGGIAGIIMKKILHRDRPYDHLIQDSGFSFPSGHALSSTMVIMILLFLILPQLTQYVLRIILQIVIVVIWLSILVSRLYFHAHYFTDVLGGVTLGVLWIMISIHIYRVILNFKLDSRKMS</sequence>
<comment type="caution">
    <text evidence="3">The sequence shown here is derived from an EMBL/GenBank/DDBJ whole genome shotgun (WGS) entry which is preliminary data.</text>
</comment>
<feature type="transmembrane region" description="Helical" evidence="1">
    <location>
        <begin position="97"/>
        <end position="115"/>
    </location>
</feature>
<dbReference type="AlphaFoldDB" id="A0A6A8F7M5"/>